<name>A0A255GN47_9ACTN</name>
<gene>
    <name evidence="1" type="ORF">CGZ93_16925</name>
</gene>
<evidence type="ECO:0000313" key="2">
    <source>
        <dbReference type="Proteomes" id="UP000216311"/>
    </source>
</evidence>
<organism evidence="1 2">
    <name type="scientific">Enemella dayhoffiae</name>
    <dbReference type="NCBI Taxonomy" id="2016507"/>
    <lineage>
        <taxon>Bacteria</taxon>
        <taxon>Bacillati</taxon>
        <taxon>Actinomycetota</taxon>
        <taxon>Actinomycetes</taxon>
        <taxon>Propionibacteriales</taxon>
        <taxon>Propionibacteriaceae</taxon>
        <taxon>Enemella</taxon>
    </lineage>
</organism>
<reference evidence="1 2" key="1">
    <citation type="submission" date="2017-07" db="EMBL/GenBank/DDBJ databases">
        <title>Draft whole genome sequences of clinical Proprionibacteriaceae strains.</title>
        <authorList>
            <person name="Bernier A.-M."/>
            <person name="Bernard K."/>
            <person name="Domingo M.-C."/>
        </authorList>
    </citation>
    <scope>NUCLEOTIDE SEQUENCE [LARGE SCALE GENOMIC DNA]</scope>
    <source>
        <strain evidence="1 2">NML 130396</strain>
    </source>
</reference>
<protein>
    <submittedName>
        <fullName evidence="1">Uncharacterized protein</fullName>
    </submittedName>
</protein>
<dbReference type="RefSeq" id="WP_094365329.1">
    <property type="nucleotide sequence ID" value="NZ_NMVQ01000046.1"/>
</dbReference>
<comment type="caution">
    <text evidence="1">The sequence shown here is derived from an EMBL/GenBank/DDBJ whole genome shotgun (WGS) entry which is preliminary data.</text>
</comment>
<evidence type="ECO:0000313" key="1">
    <source>
        <dbReference type="EMBL" id="OYO17250.1"/>
    </source>
</evidence>
<proteinExistence type="predicted"/>
<keyword evidence="2" id="KW-1185">Reference proteome</keyword>
<dbReference type="Proteomes" id="UP000216311">
    <property type="component" value="Unassembled WGS sequence"/>
</dbReference>
<dbReference type="EMBL" id="NMVQ01000046">
    <property type="protein sequence ID" value="OYO17250.1"/>
    <property type="molecule type" value="Genomic_DNA"/>
</dbReference>
<dbReference type="AlphaFoldDB" id="A0A255GN47"/>
<accession>A0A255GN47</accession>
<sequence>MVLFRRHRTSLDPTTRETLAQAYAERFGRAIGRPITATRTDGCWCVLLPDALAEERADGWRFVGWHEVDRGGWNSQNNELRWELVDGRRGAVVLDEPGRLPEVFAERVAASIVVQQHIDLPDSREGAVISARRDLGDRAAGLLWRTRRGRGTPDTAEVRARLAAEIERLQTDYDF</sequence>
<dbReference type="OrthoDB" id="5144898at2"/>